<gene>
    <name evidence="2" type="ORF">OCU04_009922</name>
</gene>
<dbReference type="Proteomes" id="UP001152300">
    <property type="component" value="Unassembled WGS sequence"/>
</dbReference>
<dbReference type="InterPro" id="IPR003903">
    <property type="entry name" value="UIM_dom"/>
</dbReference>
<dbReference type="AlphaFoldDB" id="A0A9X0AH39"/>
<organism evidence="2 3">
    <name type="scientific">Sclerotinia nivalis</name>
    <dbReference type="NCBI Taxonomy" id="352851"/>
    <lineage>
        <taxon>Eukaryota</taxon>
        <taxon>Fungi</taxon>
        <taxon>Dikarya</taxon>
        <taxon>Ascomycota</taxon>
        <taxon>Pezizomycotina</taxon>
        <taxon>Leotiomycetes</taxon>
        <taxon>Helotiales</taxon>
        <taxon>Sclerotiniaceae</taxon>
        <taxon>Sclerotinia</taxon>
    </lineage>
</organism>
<dbReference type="PROSITE" id="PS50330">
    <property type="entry name" value="UIM"/>
    <property type="match status" value="2"/>
</dbReference>
<evidence type="ECO:0000313" key="3">
    <source>
        <dbReference type="Proteomes" id="UP001152300"/>
    </source>
</evidence>
<proteinExistence type="predicted"/>
<sequence length="582" mass="66038">MFPVPEDDASEDDASEDDGHILARNFPSFPSKHDVPDDNGSSTRRFNLPKMPGAYPSSSPEPFSEDEDLEALIEMGIPWSLPAIEVSQSPQEHGVSKFVPNKDVHMNSDNDAQSDGPSSPRRRPQYIYRGDETTPRPAVRKYEFILDLARGITDANKPDPSKRLFSVARIQNDTTEDHRARKRRRTEIIRDDGSSDEDWDAHGEPRKILRLHLSEVTKKGKTWEPLTDEKARELMTRGRAENYVSVSWKRSEHHNDSAGIQPEKKATSPSVRPGITRGQPMSMDKGVDMSESETGMKILPQKLSVSDLRELHYRANVICNWVASNKWAHSSNATPKERKIKREMQEIRDKAVSTEPLAKVDDRHRAALMIKDIIESNFYVNGAGKDNSAEDWAWFHDEDYDHDAAYVAAEMELNQLAAEIQKLPEGCTRIKEKRDRYSELEVHKECIESRSAFYNDEEMDDEVWEDACDHGKLVPGDSRLNAEYGSAIAKWQYPATDEDAELKRVLELSKATFEEDNIQRSVATSLNKGKLMNQGTGHSVALPPTHKWQDNSVDEKALLQKAIAMSLAESRGEDTEQYDDDY</sequence>
<feature type="region of interest" description="Disordered" evidence="1">
    <location>
        <begin position="1"/>
        <end position="67"/>
    </location>
</feature>
<name>A0A9X0AH39_9HELO</name>
<feature type="region of interest" description="Disordered" evidence="1">
    <location>
        <begin position="174"/>
        <end position="201"/>
    </location>
</feature>
<evidence type="ECO:0000313" key="2">
    <source>
        <dbReference type="EMBL" id="KAJ8060838.1"/>
    </source>
</evidence>
<evidence type="ECO:0000256" key="1">
    <source>
        <dbReference type="SAM" id="MobiDB-lite"/>
    </source>
</evidence>
<dbReference type="SMART" id="SM00726">
    <property type="entry name" value="UIM"/>
    <property type="match status" value="2"/>
</dbReference>
<keyword evidence="3" id="KW-1185">Reference proteome</keyword>
<protein>
    <submittedName>
        <fullName evidence="2">Uncharacterized protein</fullName>
    </submittedName>
</protein>
<feature type="region of interest" description="Disordered" evidence="1">
    <location>
        <begin position="250"/>
        <end position="288"/>
    </location>
</feature>
<feature type="region of interest" description="Disordered" evidence="1">
    <location>
        <begin position="88"/>
        <end position="133"/>
    </location>
</feature>
<dbReference type="Pfam" id="PF23625">
    <property type="entry name" value="UIM_2"/>
    <property type="match status" value="2"/>
</dbReference>
<dbReference type="EMBL" id="JAPEIS010000012">
    <property type="protein sequence ID" value="KAJ8060838.1"/>
    <property type="molecule type" value="Genomic_DNA"/>
</dbReference>
<comment type="caution">
    <text evidence="2">The sequence shown here is derived from an EMBL/GenBank/DDBJ whole genome shotgun (WGS) entry which is preliminary data.</text>
</comment>
<feature type="compositionally biased region" description="Acidic residues" evidence="1">
    <location>
        <begin position="1"/>
        <end position="16"/>
    </location>
</feature>
<feature type="compositionally biased region" description="Basic and acidic residues" evidence="1">
    <location>
        <begin position="250"/>
        <end position="266"/>
    </location>
</feature>
<dbReference type="OrthoDB" id="3565243at2759"/>
<reference evidence="2" key="1">
    <citation type="submission" date="2022-11" db="EMBL/GenBank/DDBJ databases">
        <title>Genome Resource of Sclerotinia nivalis Strain SnTB1, a Plant Pathogen Isolated from American Ginseng.</title>
        <authorList>
            <person name="Fan S."/>
        </authorList>
    </citation>
    <scope>NUCLEOTIDE SEQUENCE</scope>
    <source>
        <strain evidence="2">SnTB1</strain>
    </source>
</reference>
<accession>A0A9X0AH39</accession>
<dbReference type="Pfam" id="PF02809">
    <property type="entry name" value="UIM"/>
    <property type="match status" value="2"/>
</dbReference>